<dbReference type="Gene3D" id="1.10.10.10">
    <property type="entry name" value="Winged helix-like DNA-binding domain superfamily/Winged helix DNA-binding domain"/>
    <property type="match status" value="1"/>
</dbReference>
<dbReference type="InterPro" id="IPR036388">
    <property type="entry name" value="WH-like_DNA-bd_sf"/>
</dbReference>
<dbReference type="InterPro" id="IPR050950">
    <property type="entry name" value="HTH-type_LysR_regulators"/>
</dbReference>
<dbReference type="Pfam" id="PF00126">
    <property type="entry name" value="HTH_1"/>
    <property type="match status" value="1"/>
</dbReference>
<dbReference type="GO" id="GO:0003677">
    <property type="term" value="F:DNA binding"/>
    <property type="evidence" value="ECO:0007669"/>
    <property type="project" value="UniProtKB-KW"/>
</dbReference>
<dbReference type="SUPFAM" id="SSF46785">
    <property type="entry name" value="Winged helix' DNA-binding domain"/>
    <property type="match status" value="1"/>
</dbReference>
<keyword evidence="3" id="KW-0238">DNA-binding</keyword>
<reference evidence="6 7" key="1">
    <citation type="journal article" date="2015" name="Genome Announc.">
        <title>Expanding the biotechnology potential of lactobacilli through comparative genomics of 213 strains and associated genera.</title>
        <authorList>
            <person name="Sun Z."/>
            <person name="Harris H.M."/>
            <person name="McCann A."/>
            <person name="Guo C."/>
            <person name="Argimon S."/>
            <person name="Zhang W."/>
            <person name="Yang X."/>
            <person name="Jeffery I.B."/>
            <person name="Cooney J.C."/>
            <person name="Kagawa T.F."/>
            <person name="Liu W."/>
            <person name="Song Y."/>
            <person name="Salvetti E."/>
            <person name="Wrobel A."/>
            <person name="Rasinkangas P."/>
            <person name="Parkhill J."/>
            <person name="Rea M.C."/>
            <person name="O'Sullivan O."/>
            <person name="Ritari J."/>
            <person name="Douillard F.P."/>
            <person name="Paul Ross R."/>
            <person name="Yang R."/>
            <person name="Briner A.E."/>
            <person name="Felis G.E."/>
            <person name="de Vos W.M."/>
            <person name="Barrangou R."/>
            <person name="Klaenhammer T.R."/>
            <person name="Caufield P.W."/>
            <person name="Cui Y."/>
            <person name="Zhang H."/>
            <person name="O'Toole P.W."/>
        </authorList>
    </citation>
    <scope>NUCLEOTIDE SEQUENCE [LARGE SCALE GENOMIC DNA]</scope>
    <source>
        <strain evidence="6 7">DSM 24301</strain>
    </source>
</reference>
<evidence type="ECO:0000256" key="1">
    <source>
        <dbReference type="ARBA" id="ARBA00009437"/>
    </source>
</evidence>
<dbReference type="InterPro" id="IPR005119">
    <property type="entry name" value="LysR_subst-bd"/>
</dbReference>
<keyword evidence="7" id="KW-1185">Reference proteome</keyword>
<accession>A0A0R2MP53</accession>
<protein>
    <submittedName>
        <fullName evidence="6">Malolactic fermentation system transcription activator</fullName>
    </submittedName>
</protein>
<dbReference type="InterPro" id="IPR036390">
    <property type="entry name" value="WH_DNA-bd_sf"/>
</dbReference>
<organism evidence="6 7">
    <name type="scientific">Lacticaseibacillus saniviri JCM 17471 = DSM 24301</name>
    <dbReference type="NCBI Taxonomy" id="1293598"/>
    <lineage>
        <taxon>Bacteria</taxon>
        <taxon>Bacillati</taxon>
        <taxon>Bacillota</taxon>
        <taxon>Bacilli</taxon>
        <taxon>Lactobacillales</taxon>
        <taxon>Lactobacillaceae</taxon>
        <taxon>Lacticaseibacillus</taxon>
    </lineage>
</organism>
<comment type="caution">
    <text evidence="6">The sequence shown here is derived from an EMBL/GenBank/DDBJ whole genome shotgun (WGS) entry which is preliminary data.</text>
</comment>
<dbReference type="EMBL" id="JQCE01000064">
    <property type="protein sequence ID" value="KRO15460.1"/>
    <property type="molecule type" value="Genomic_DNA"/>
</dbReference>
<dbReference type="PANTHER" id="PTHR30419">
    <property type="entry name" value="HTH-TYPE TRANSCRIPTIONAL REGULATOR YBHD"/>
    <property type="match status" value="1"/>
</dbReference>
<proteinExistence type="inferred from homology"/>
<comment type="similarity">
    <text evidence="1">Belongs to the LysR transcriptional regulatory family.</text>
</comment>
<evidence type="ECO:0000256" key="3">
    <source>
        <dbReference type="ARBA" id="ARBA00023125"/>
    </source>
</evidence>
<dbReference type="PROSITE" id="PS50931">
    <property type="entry name" value="HTH_LYSR"/>
    <property type="match status" value="1"/>
</dbReference>
<feature type="domain" description="HTH lysR-type" evidence="5">
    <location>
        <begin position="1"/>
        <end position="60"/>
    </location>
</feature>
<dbReference type="GO" id="GO:0005829">
    <property type="term" value="C:cytosol"/>
    <property type="evidence" value="ECO:0007669"/>
    <property type="project" value="TreeGrafter"/>
</dbReference>
<keyword evidence="2" id="KW-0805">Transcription regulation</keyword>
<dbReference type="SUPFAM" id="SSF53850">
    <property type="entry name" value="Periplasmic binding protein-like II"/>
    <property type="match status" value="1"/>
</dbReference>
<dbReference type="PATRIC" id="fig|1293598.4.peg.2326"/>
<evidence type="ECO:0000256" key="2">
    <source>
        <dbReference type="ARBA" id="ARBA00023015"/>
    </source>
</evidence>
<evidence type="ECO:0000313" key="6">
    <source>
        <dbReference type="EMBL" id="KRO15460.1"/>
    </source>
</evidence>
<dbReference type="Gene3D" id="3.40.190.10">
    <property type="entry name" value="Periplasmic binding protein-like II"/>
    <property type="match status" value="2"/>
</dbReference>
<name>A0A0R2MP53_9LACO</name>
<dbReference type="Proteomes" id="UP000050969">
    <property type="component" value="Unassembled WGS sequence"/>
</dbReference>
<evidence type="ECO:0000259" key="5">
    <source>
        <dbReference type="PROSITE" id="PS50931"/>
    </source>
</evidence>
<dbReference type="PRINTS" id="PR00039">
    <property type="entry name" value="HTHLYSR"/>
</dbReference>
<sequence>MNTRDLQYFAQLAESKNFSQVAREFGVTQPTITMALKRLETYFNVQLMLRDQSHQELQLTPAGEQLYHHAQIINQELTLAAHEIKGSAIRFGLPPIIGNYYFPQMASELVRTGLMDRLDTKEAGSADLLQEIRTGHLDIALLGSSGPLVEEDLEVLPVTQSPFSIVLPPDHPLAQQPELSFNQLGNEKFILLAEGFVHAKAFEWFERQSVASPQVVYRSSDVGLLKKMVGEHVGISFLARLAITPEDHLITRPLLGNNQPAFQISVVYKKGTRLSASQEELIRVLLSVSNK</sequence>
<dbReference type="STRING" id="1293598.IV56_GL002224"/>
<keyword evidence="4" id="KW-0804">Transcription</keyword>
<dbReference type="Pfam" id="PF03466">
    <property type="entry name" value="LysR_substrate"/>
    <property type="match status" value="1"/>
</dbReference>
<evidence type="ECO:0000256" key="4">
    <source>
        <dbReference type="ARBA" id="ARBA00023163"/>
    </source>
</evidence>
<gene>
    <name evidence="6" type="ORF">IV56_GL002224</name>
</gene>
<evidence type="ECO:0000313" key="7">
    <source>
        <dbReference type="Proteomes" id="UP000050969"/>
    </source>
</evidence>
<dbReference type="RefSeq" id="WP_056993248.1">
    <property type="nucleotide sequence ID" value="NZ_JQCE01000064.1"/>
</dbReference>
<dbReference type="GO" id="GO:0003700">
    <property type="term" value="F:DNA-binding transcription factor activity"/>
    <property type="evidence" value="ECO:0007669"/>
    <property type="project" value="InterPro"/>
</dbReference>
<dbReference type="InterPro" id="IPR000847">
    <property type="entry name" value="LysR_HTH_N"/>
</dbReference>
<dbReference type="AlphaFoldDB" id="A0A0R2MP53"/>